<dbReference type="GO" id="GO:0019239">
    <property type="term" value="F:deaminase activity"/>
    <property type="evidence" value="ECO:0007669"/>
    <property type="project" value="TreeGrafter"/>
</dbReference>
<sequence>MNTSTLPTIVDAGLLVFLAGQVAFDDQGIVRGDTAAQTRLCLECMEHALRETGLSSSQLVECTIWLCHQADVAAFDDTYAAYFGSRKPACTILIGRLTVAGALVEIDAVARRAAGGMDLESLTHCPYMQATARRSRDAELEQRTTA</sequence>
<protein>
    <submittedName>
        <fullName evidence="2">RidA family protein</fullName>
    </submittedName>
</protein>
<dbReference type="KEGG" id="rgl:CS053_10845"/>
<accession>A0A5B9DZC7</accession>
<dbReference type="PANTHER" id="PTHR11803">
    <property type="entry name" value="2-IMINOBUTANOATE/2-IMINOPROPANOATE DEAMINASE RIDA"/>
    <property type="match status" value="1"/>
</dbReference>
<reference evidence="2 3" key="1">
    <citation type="submission" date="2019-08" db="EMBL/GenBank/DDBJ databases">
        <title>Complete genome sequence of Rhodanobacter glycinis strain T01E-68 isolated from tomato root.</title>
        <authorList>
            <person name="Weon H.-Y."/>
            <person name="Lee S.A."/>
        </authorList>
    </citation>
    <scope>NUCLEOTIDE SEQUENCE [LARGE SCALE GENOMIC DNA]</scope>
    <source>
        <strain evidence="2 3">T01E-68</strain>
    </source>
</reference>
<evidence type="ECO:0000256" key="1">
    <source>
        <dbReference type="ARBA" id="ARBA00010552"/>
    </source>
</evidence>
<dbReference type="EMBL" id="CP042807">
    <property type="protein sequence ID" value="QEE24938.1"/>
    <property type="molecule type" value="Genomic_DNA"/>
</dbReference>
<evidence type="ECO:0000313" key="3">
    <source>
        <dbReference type="Proteomes" id="UP000321807"/>
    </source>
</evidence>
<dbReference type="GO" id="GO:0005829">
    <property type="term" value="C:cytosol"/>
    <property type="evidence" value="ECO:0007669"/>
    <property type="project" value="TreeGrafter"/>
</dbReference>
<dbReference type="Proteomes" id="UP000321807">
    <property type="component" value="Chromosome"/>
</dbReference>
<evidence type="ECO:0000313" key="2">
    <source>
        <dbReference type="EMBL" id="QEE24938.1"/>
    </source>
</evidence>
<dbReference type="Pfam" id="PF01042">
    <property type="entry name" value="Ribonuc_L-PSP"/>
    <property type="match status" value="1"/>
</dbReference>
<dbReference type="InterPro" id="IPR006175">
    <property type="entry name" value="YjgF/YER057c/UK114"/>
</dbReference>
<dbReference type="Gene3D" id="3.30.1330.40">
    <property type="entry name" value="RutC-like"/>
    <property type="match status" value="1"/>
</dbReference>
<dbReference type="RefSeq" id="WP_147627435.1">
    <property type="nucleotide sequence ID" value="NZ_CP042807.1"/>
</dbReference>
<proteinExistence type="inferred from homology"/>
<comment type="similarity">
    <text evidence="1">Belongs to the RutC family.</text>
</comment>
<gene>
    <name evidence="2" type="ORF">CS053_10845</name>
</gene>
<name>A0A5B9DZC7_9GAMM</name>
<dbReference type="InterPro" id="IPR035959">
    <property type="entry name" value="RutC-like_sf"/>
</dbReference>
<dbReference type="AlphaFoldDB" id="A0A5B9DZC7"/>
<organism evidence="2 3">
    <name type="scientific">Rhodanobacter glycinis</name>
    <dbReference type="NCBI Taxonomy" id="582702"/>
    <lineage>
        <taxon>Bacteria</taxon>
        <taxon>Pseudomonadati</taxon>
        <taxon>Pseudomonadota</taxon>
        <taxon>Gammaproteobacteria</taxon>
        <taxon>Lysobacterales</taxon>
        <taxon>Rhodanobacteraceae</taxon>
        <taxon>Rhodanobacter</taxon>
    </lineage>
</organism>
<dbReference type="PANTHER" id="PTHR11803:SF58">
    <property type="entry name" value="PROTEIN HMF1-RELATED"/>
    <property type="match status" value="1"/>
</dbReference>
<dbReference type="SUPFAM" id="SSF55298">
    <property type="entry name" value="YjgF-like"/>
    <property type="match status" value="1"/>
</dbReference>
<dbReference type="CDD" id="cd00448">
    <property type="entry name" value="YjgF_YER057c_UK114_family"/>
    <property type="match status" value="1"/>
</dbReference>